<dbReference type="AlphaFoldDB" id="N9ECK6"/>
<feature type="transmembrane region" description="Helical" evidence="5">
    <location>
        <begin position="146"/>
        <end position="169"/>
    </location>
</feature>
<keyword evidence="2 5" id="KW-0812">Transmembrane</keyword>
<protein>
    <recommendedName>
        <fullName evidence="5">Inner membrane-spanning protein YciB</fullName>
    </recommendedName>
</protein>
<dbReference type="Pfam" id="PF04279">
    <property type="entry name" value="IspA"/>
    <property type="match status" value="1"/>
</dbReference>
<feature type="transmembrane region" description="Helical" evidence="5">
    <location>
        <begin position="175"/>
        <end position="195"/>
    </location>
</feature>
<keyword evidence="1 5" id="KW-1003">Cell membrane</keyword>
<feature type="transmembrane region" description="Helical" evidence="5">
    <location>
        <begin position="77"/>
        <end position="96"/>
    </location>
</feature>
<dbReference type="PANTHER" id="PTHR36917">
    <property type="entry name" value="INTRACELLULAR SEPTATION PROTEIN A-RELATED"/>
    <property type="match status" value="1"/>
</dbReference>
<gene>
    <name evidence="5" type="primary">yciB</name>
    <name evidence="6" type="ORF">F934_00343</name>
</gene>
<dbReference type="PANTHER" id="PTHR36917:SF1">
    <property type="entry name" value="INNER MEMBRANE-SPANNING PROTEIN YCIB"/>
    <property type="match status" value="1"/>
</dbReference>
<keyword evidence="4 5" id="KW-0472">Membrane</keyword>
<dbReference type="RefSeq" id="WP_005051414.1">
    <property type="nucleotide sequence ID" value="NZ_KB849757.1"/>
</dbReference>
<comment type="subcellular location">
    <subcellularLocation>
        <location evidence="5">Cell inner membrane</location>
        <topology evidence="5">Multi-pass membrane protein</topology>
    </subcellularLocation>
</comment>
<name>N9ECK6_9GAMM</name>
<comment type="caution">
    <text evidence="6">The sequence shown here is derived from an EMBL/GenBank/DDBJ whole genome shotgun (WGS) entry which is preliminary data.</text>
</comment>
<sequence length="203" mass="23346">MKALLDYLPIIIFFYFLKTTDPKDSHHPLLQLVGSSGNTNQNDILVATCALLISTLVVYGCLFFFQKFKLEKMQWFIVIMSMIFGGITLALGDVTYIKMKAVVINIGMGLGFLITPLFNKERMPIIKKMLDPILELSHRGWIRLNWVWAGQFFLIAGLHFFFGFIFMNGKYWGEFTAFGDIIVLLSCFAAILFFLRKHFKTTD</sequence>
<accession>N9ECK6</accession>
<organism evidence="6 7">
    <name type="scientific">Acinetobacter beijerinckii ANC 3835</name>
    <dbReference type="NCBI Taxonomy" id="1217649"/>
    <lineage>
        <taxon>Bacteria</taxon>
        <taxon>Pseudomonadati</taxon>
        <taxon>Pseudomonadota</taxon>
        <taxon>Gammaproteobacteria</taxon>
        <taxon>Moraxellales</taxon>
        <taxon>Moraxellaceae</taxon>
        <taxon>Acinetobacter</taxon>
    </lineage>
</organism>
<keyword evidence="3 5" id="KW-1133">Transmembrane helix</keyword>
<evidence type="ECO:0000256" key="2">
    <source>
        <dbReference type="ARBA" id="ARBA00022692"/>
    </source>
</evidence>
<dbReference type="HAMAP" id="MF_00189">
    <property type="entry name" value="YciB"/>
    <property type="match status" value="1"/>
</dbReference>
<feature type="transmembrane region" description="Helical" evidence="5">
    <location>
        <begin position="102"/>
        <end position="119"/>
    </location>
</feature>
<dbReference type="PATRIC" id="fig|1217649.3.peg.323"/>
<evidence type="ECO:0000313" key="6">
    <source>
        <dbReference type="EMBL" id="ENW08168.1"/>
    </source>
</evidence>
<feature type="transmembrane region" description="Helical" evidence="5">
    <location>
        <begin position="44"/>
        <end position="65"/>
    </location>
</feature>
<evidence type="ECO:0000313" key="7">
    <source>
        <dbReference type="Proteomes" id="UP000018417"/>
    </source>
</evidence>
<keyword evidence="5" id="KW-0997">Cell inner membrane</keyword>
<evidence type="ECO:0000256" key="3">
    <source>
        <dbReference type="ARBA" id="ARBA00022989"/>
    </source>
</evidence>
<dbReference type="EMBL" id="APQK01000002">
    <property type="protein sequence ID" value="ENW08168.1"/>
    <property type="molecule type" value="Genomic_DNA"/>
</dbReference>
<reference evidence="6 7" key="1">
    <citation type="submission" date="2013-02" db="EMBL/GenBank/DDBJ databases">
        <title>The Genome Sequence of Acinetobacter beijerinckii ANC 3835.</title>
        <authorList>
            <consortium name="The Broad Institute Genome Sequencing Platform"/>
            <consortium name="The Broad Institute Genome Sequencing Center for Infectious Disease"/>
            <person name="Cerqueira G."/>
            <person name="Feldgarden M."/>
            <person name="Courvalin P."/>
            <person name="Perichon B."/>
            <person name="Grillot-Courvalin C."/>
            <person name="Clermont D."/>
            <person name="Rocha E."/>
            <person name="Yoon E.-J."/>
            <person name="Nemec A."/>
            <person name="Walker B."/>
            <person name="Young S.K."/>
            <person name="Zeng Q."/>
            <person name="Gargeya S."/>
            <person name="Fitzgerald M."/>
            <person name="Haas B."/>
            <person name="Abouelleil A."/>
            <person name="Alvarado L."/>
            <person name="Arachchi H.M."/>
            <person name="Berlin A.M."/>
            <person name="Chapman S.B."/>
            <person name="Dewar J."/>
            <person name="Goldberg J."/>
            <person name="Griggs A."/>
            <person name="Gujja S."/>
            <person name="Hansen M."/>
            <person name="Howarth C."/>
            <person name="Imamovic A."/>
            <person name="Larimer J."/>
            <person name="McCowan C."/>
            <person name="Murphy C."/>
            <person name="Neiman D."/>
            <person name="Pearson M."/>
            <person name="Priest M."/>
            <person name="Roberts A."/>
            <person name="Saif S."/>
            <person name="Shea T."/>
            <person name="Sisk P."/>
            <person name="Sykes S."/>
            <person name="Wortman J."/>
            <person name="Nusbaum C."/>
            <person name="Birren B."/>
        </authorList>
    </citation>
    <scope>NUCLEOTIDE SEQUENCE [LARGE SCALE GENOMIC DNA]</scope>
    <source>
        <strain evidence="6 7">ANC 3835</strain>
    </source>
</reference>
<dbReference type="GO" id="GO:0005886">
    <property type="term" value="C:plasma membrane"/>
    <property type="evidence" value="ECO:0007669"/>
    <property type="project" value="UniProtKB-SubCell"/>
</dbReference>
<evidence type="ECO:0000256" key="5">
    <source>
        <dbReference type="HAMAP-Rule" id="MF_00189"/>
    </source>
</evidence>
<proteinExistence type="inferred from homology"/>
<dbReference type="OrthoDB" id="9788219at2"/>
<comment type="similarity">
    <text evidence="5">Belongs to the YciB family.</text>
</comment>
<dbReference type="HOGENOM" id="CLU_089554_0_0_6"/>
<dbReference type="Proteomes" id="UP000018417">
    <property type="component" value="Unassembled WGS sequence"/>
</dbReference>
<evidence type="ECO:0000256" key="4">
    <source>
        <dbReference type="ARBA" id="ARBA00023136"/>
    </source>
</evidence>
<evidence type="ECO:0000256" key="1">
    <source>
        <dbReference type="ARBA" id="ARBA00022475"/>
    </source>
</evidence>
<dbReference type="InterPro" id="IPR006008">
    <property type="entry name" value="YciB"/>
</dbReference>
<comment type="function">
    <text evidence="5">Plays a role in cell envelope biogenesis, maintenance of cell envelope integrity and membrane homeostasis.</text>
</comment>